<keyword evidence="2" id="KW-0732">Signal</keyword>
<feature type="domain" description="Capsule synthesis protein CapA" evidence="3">
    <location>
        <begin position="39"/>
        <end position="291"/>
    </location>
</feature>
<evidence type="ECO:0000313" key="5">
    <source>
        <dbReference type="Proteomes" id="UP000260025"/>
    </source>
</evidence>
<organism evidence="4 5">
    <name type="scientific">Clostridium innocuum</name>
    <dbReference type="NCBI Taxonomy" id="1522"/>
    <lineage>
        <taxon>Bacteria</taxon>
        <taxon>Bacillati</taxon>
        <taxon>Bacillota</taxon>
        <taxon>Clostridia</taxon>
        <taxon>Eubacteriales</taxon>
        <taxon>Clostridiaceae</taxon>
        <taxon>Clostridium</taxon>
    </lineage>
</organism>
<evidence type="ECO:0000313" key="4">
    <source>
        <dbReference type="EMBL" id="RGC17225.1"/>
    </source>
</evidence>
<dbReference type="AlphaFoldDB" id="A0A3E2W079"/>
<comment type="caution">
    <text evidence="4">The sequence shown here is derived from an EMBL/GenBank/DDBJ whole genome shotgun (WGS) entry which is preliminary data.</text>
</comment>
<gene>
    <name evidence="4" type="ORF">DXA38_05130</name>
</gene>
<reference evidence="4 5" key="1">
    <citation type="submission" date="2018-08" db="EMBL/GenBank/DDBJ databases">
        <title>A genome reference for cultivated species of the human gut microbiota.</title>
        <authorList>
            <person name="Zou Y."/>
            <person name="Xue W."/>
            <person name="Luo G."/>
        </authorList>
    </citation>
    <scope>NUCLEOTIDE SEQUENCE [LARGE SCALE GENOMIC DNA]</scope>
    <source>
        <strain evidence="4 5">OF01-2LB</strain>
    </source>
</reference>
<feature type="chain" id="PRO_5017571766" evidence="2">
    <location>
        <begin position="25"/>
        <end position="390"/>
    </location>
</feature>
<dbReference type="InterPro" id="IPR029052">
    <property type="entry name" value="Metallo-depent_PP-like"/>
</dbReference>
<accession>A0A3E2W079</accession>
<protein>
    <submittedName>
        <fullName evidence="4">CapA family protein</fullName>
    </submittedName>
</protein>
<sequence>MKKLLILCCAAVMLLGGCRIQEQAPQPKPKEEHPVRSVSLSFTGDILIEDALYNWMGKGYDFKNYFDKVAPYLDADLVIGNQEVVLGGHELGITGSDYTFNAPEEIAKQLPEIGFDVLTFANNHSYDRGMQGIVNTRRNLEDVGIQTTGAYEHKEQRDDILVVERNGIRFAILAYTYDTNQWIDAEHSFAVNHFLNEEHVFDDRCKKQLAKDVQKAKEQADVVIAAMHWGTEFTYELDAAQRDAADFLNEQGVDIIIGNHPHCLQRVETLTNAQGKETFVMYSLGNFVSAAMGVDRASETFTNMYEIGGIVQCDVELNTKTGETTVKHKKMVPIVNHFDASYDSFELLPFSSYTEELAAKHGQRTISADFTYAWLREQLKQLYDGEIAWQ</sequence>
<evidence type="ECO:0000256" key="2">
    <source>
        <dbReference type="SAM" id="SignalP"/>
    </source>
</evidence>
<dbReference type="SMART" id="SM00854">
    <property type="entry name" value="PGA_cap"/>
    <property type="match status" value="1"/>
</dbReference>
<dbReference type="Pfam" id="PF09587">
    <property type="entry name" value="PGA_cap"/>
    <property type="match status" value="1"/>
</dbReference>
<feature type="signal peptide" evidence="2">
    <location>
        <begin position="1"/>
        <end position="24"/>
    </location>
</feature>
<evidence type="ECO:0000256" key="1">
    <source>
        <dbReference type="ARBA" id="ARBA00005662"/>
    </source>
</evidence>
<name>A0A3E2W079_CLOIN</name>
<dbReference type="SUPFAM" id="SSF56300">
    <property type="entry name" value="Metallo-dependent phosphatases"/>
    <property type="match status" value="1"/>
</dbReference>
<dbReference type="InterPro" id="IPR052169">
    <property type="entry name" value="CW_Biosynth-Accessory"/>
</dbReference>
<proteinExistence type="inferred from homology"/>
<dbReference type="Proteomes" id="UP000260025">
    <property type="component" value="Unassembled WGS sequence"/>
</dbReference>
<dbReference type="EMBL" id="QVEV01000005">
    <property type="protein sequence ID" value="RGC17225.1"/>
    <property type="molecule type" value="Genomic_DNA"/>
</dbReference>
<dbReference type="PANTHER" id="PTHR33393">
    <property type="entry name" value="POLYGLUTAMINE SYNTHESIS ACCESSORY PROTEIN RV0574C-RELATED"/>
    <property type="match status" value="1"/>
</dbReference>
<dbReference type="PANTHER" id="PTHR33393:SF12">
    <property type="entry name" value="CAPSULE BIOSYNTHESIS PROTEIN CAPA"/>
    <property type="match status" value="1"/>
</dbReference>
<dbReference type="OrthoDB" id="9810906at2"/>
<dbReference type="PROSITE" id="PS51257">
    <property type="entry name" value="PROKAR_LIPOPROTEIN"/>
    <property type="match status" value="1"/>
</dbReference>
<evidence type="ECO:0000259" key="3">
    <source>
        <dbReference type="SMART" id="SM00854"/>
    </source>
</evidence>
<dbReference type="CDD" id="cd07381">
    <property type="entry name" value="MPP_CapA"/>
    <property type="match status" value="1"/>
</dbReference>
<dbReference type="Gene3D" id="3.60.21.10">
    <property type="match status" value="1"/>
</dbReference>
<dbReference type="RefSeq" id="WP_117442267.1">
    <property type="nucleotide sequence ID" value="NZ_JAJFEN010000048.1"/>
</dbReference>
<comment type="similarity">
    <text evidence="1">Belongs to the CapA family.</text>
</comment>
<dbReference type="InterPro" id="IPR019079">
    <property type="entry name" value="Capsule_synth_CapA"/>
</dbReference>